<feature type="transmembrane region" description="Helical" evidence="13">
    <location>
        <begin position="90"/>
        <end position="115"/>
    </location>
</feature>
<reference evidence="15 16" key="1">
    <citation type="journal article" date="2018" name="Genome Announc.">
        <title>Draft Genome Sequence of "Candidatus Phycosocius bacilliformis," an Alphaproteobacterial Ectosymbiont of the Hydrocarbon-Producing Green Alga Botryococcus braunii.</title>
        <authorList>
            <person name="Tanabe Y."/>
            <person name="Yamaguchi H."/>
            <person name="Watanabe M.M."/>
        </authorList>
    </citation>
    <scope>NUCLEOTIDE SEQUENCE [LARGE SCALE GENOMIC DNA]</scope>
    <source>
        <strain evidence="15 16">BOTRYCO-2</strain>
    </source>
</reference>
<evidence type="ECO:0000256" key="8">
    <source>
        <dbReference type="ARBA" id="ARBA00022927"/>
    </source>
</evidence>
<keyword evidence="5 13" id="KW-1003">Cell membrane</keyword>
<evidence type="ECO:0000256" key="1">
    <source>
        <dbReference type="ARBA" id="ARBA00004651"/>
    </source>
</evidence>
<evidence type="ECO:0000256" key="12">
    <source>
        <dbReference type="ARBA" id="ARBA00025078"/>
    </source>
</evidence>
<dbReference type="InterPro" id="IPR006136">
    <property type="entry name" value="FlhB"/>
</dbReference>
<keyword evidence="10 13" id="KW-0472">Membrane</keyword>
<dbReference type="PANTHER" id="PTHR30531">
    <property type="entry name" value="FLAGELLAR BIOSYNTHETIC PROTEIN FLHB"/>
    <property type="match status" value="1"/>
</dbReference>
<dbReference type="PANTHER" id="PTHR30531:SF12">
    <property type="entry name" value="FLAGELLAR BIOSYNTHETIC PROTEIN FLHB"/>
    <property type="match status" value="1"/>
</dbReference>
<evidence type="ECO:0000256" key="2">
    <source>
        <dbReference type="ARBA" id="ARBA00010690"/>
    </source>
</evidence>
<dbReference type="Proteomes" id="UP000245086">
    <property type="component" value="Unassembled WGS sequence"/>
</dbReference>
<keyword evidence="8 13" id="KW-0653">Protein transport</keyword>
<feature type="region of interest" description="Disordered" evidence="14">
    <location>
        <begin position="1"/>
        <end position="22"/>
    </location>
</feature>
<dbReference type="GO" id="GO:0005886">
    <property type="term" value="C:plasma membrane"/>
    <property type="evidence" value="ECO:0007669"/>
    <property type="project" value="UniProtKB-SubCell"/>
</dbReference>
<keyword evidence="16" id="KW-1185">Reference proteome</keyword>
<feature type="transmembrane region" description="Helical" evidence="13">
    <location>
        <begin position="184"/>
        <end position="210"/>
    </location>
</feature>
<keyword evidence="9 13" id="KW-1133">Transmembrane helix</keyword>
<dbReference type="GO" id="GO:0044780">
    <property type="term" value="P:bacterial-type flagellum assembly"/>
    <property type="evidence" value="ECO:0007669"/>
    <property type="project" value="InterPro"/>
</dbReference>
<dbReference type="OrthoDB" id="9807950at2"/>
<sequence>MEEDESQKTEAPSHYKLEEARKKGDVPKSQDVATLFILTAGVAVLLTLGLHSAQDLARYMIVFVERPDQIAVDGGALQRLSFDIGLKTGLVLSATIGAICVAGLAGHLVQSGLLFTAEKMIPKIDKISPIAGFKRLFGAEALMTFVKTVIKLIVICWVAYAILAPHAKEMPILVAMEPAALMPVLVKILLELCFALIGIIAVASAADYAIQRFAWLKRNRMSKQEQKDEYKKLEGDPQIKMKLRQIRMQRGRNRMMAKVPEATVIITNPTHYAVALRYVPGETAAPVCVAKGLDNLALKIREIATEAEVPIVEDPPLARALYASVDLEETIPTEHYQAVAKIIGVILGVAARRKSGDSRQSRVQNAA</sequence>
<dbReference type="PRINTS" id="PR00950">
    <property type="entry name" value="TYPE3IMSPROT"/>
</dbReference>
<dbReference type="RefSeq" id="WP_108984393.1">
    <property type="nucleotide sequence ID" value="NZ_BFBR01000003.1"/>
</dbReference>
<accession>A0A2P2E8V9</accession>
<comment type="caution">
    <text evidence="15">The sequence shown here is derived from an EMBL/GenBank/DDBJ whole genome shotgun (WGS) entry which is preliminary data.</text>
</comment>
<keyword evidence="4 13" id="KW-0813">Transport</keyword>
<dbReference type="InterPro" id="IPR029025">
    <property type="entry name" value="T3SS_substrate_exporter_C"/>
</dbReference>
<feature type="transmembrane region" description="Helical" evidence="13">
    <location>
        <begin position="32"/>
        <end position="50"/>
    </location>
</feature>
<comment type="similarity">
    <text evidence="2 13">Belongs to the type III secretion exporter family.</text>
</comment>
<evidence type="ECO:0000313" key="15">
    <source>
        <dbReference type="EMBL" id="GBF57507.1"/>
    </source>
</evidence>
<feature type="transmembrane region" description="Helical" evidence="13">
    <location>
        <begin position="136"/>
        <end position="164"/>
    </location>
</feature>
<dbReference type="Gene3D" id="3.40.1690.10">
    <property type="entry name" value="secretion proteins EscU"/>
    <property type="match status" value="1"/>
</dbReference>
<evidence type="ECO:0000256" key="4">
    <source>
        <dbReference type="ARBA" id="ARBA00022448"/>
    </source>
</evidence>
<dbReference type="AlphaFoldDB" id="A0A2P2E8V9"/>
<evidence type="ECO:0000256" key="5">
    <source>
        <dbReference type="ARBA" id="ARBA00022475"/>
    </source>
</evidence>
<keyword evidence="15" id="KW-0969">Cilium</keyword>
<evidence type="ECO:0000256" key="9">
    <source>
        <dbReference type="ARBA" id="ARBA00022989"/>
    </source>
</evidence>
<evidence type="ECO:0000256" key="3">
    <source>
        <dbReference type="ARBA" id="ARBA00021622"/>
    </source>
</evidence>
<evidence type="ECO:0000256" key="14">
    <source>
        <dbReference type="SAM" id="MobiDB-lite"/>
    </source>
</evidence>
<dbReference type="InterPro" id="IPR006135">
    <property type="entry name" value="T3SS_substrate_exporter"/>
</dbReference>
<evidence type="ECO:0000256" key="13">
    <source>
        <dbReference type="RuleBase" id="RU364091"/>
    </source>
</evidence>
<evidence type="ECO:0000256" key="11">
    <source>
        <dbReference type="ARBA" id="ARBA00023225"/>
    </source>
</evidence>
<dbReference type="SUPFAM" id="SSF160544">
    <property type="entry name" value="EscU C-terminal domain-like"/>
    <property type="match status" value="1"/>
</dbReference>
<keyword evidence="7 13" id="KW-1005">Bacterial flagellum biogenesis</keyword>
<gene>
    <name evidence="13 15" type="primary">flhB</name>
    <name evidence="15" type="ORF">PbB2_01174</name>
</gene>
<proteinExistence type="inferred from homology"/>
<keyword evidence="15" id="KW-0966">Cell projection</keyword>
<protein>
    <recommendedName>
        <fullName evidence="3 13">Flagellar biosynthetic protein FlhB</fullName>
    </recommendedName>
</protein>
<comment type="function">
    <text evidence="12 13">Required for formation of the rod structure in the basal body of the flagellar apparatus. Together with FliI and FliH, may constitute the export apparatus of flagellin.</text>
</comment>
<evidence type="ECO:0000256" key="6">
    <source>
        <dbReference type="ARBA" id="ARBA00022692"/>
    </source>
</evidence>
<evidence type="ECO:0000256" key="7">
    <source>
        <dbReference type="ARBA" id="ARBA00022795"/>
    </source>
</evidence>
<dbReference type="Pfam" id="PF01312">
    <property type="entry name" value="Bac_export_2"/>
    <property type="match status" value="1"/>
</dbReference>
<keyword evidence="15" id="KW-0282">Flagellum</keyword>
<organism evidence="15 16">
    <name type="scientific">Candidatus Phycosocius bacilliformis</name>
    <dbReference type="NCBI Taxonomy" id="1445552"/>
    <lineage>
        <taxon>Bacteria</taxon>
        <taxon>Pseudomonadati</taxon>
        <taxon>Pseudomonadota</taxon>
        <taxon>Alphaproteobacteria</taxon>
        <taxon>Caulobacterales</taxon>
        <taxon>Caulobacterales incertae sedis</taxon>
        <taxon>Candidatus Phycosocius</taxon>
    </lineage>
</organism>
<keyword evidence="11 13" id="KW-1006">Bacterial flagellum protein export</keyword>
<comment type="subcellular location">
    <subcellularLocation>
        <location evidence="1">Cell membrane</location>
        <topology evidence="1">Multi-pass membrane protein</topology>
    </subcellularLocation>
</comment>
<keyword evidence="6 13" id="KW-0812">Transmembrane</keyword>
<evidence type="ECO:0000313" key="16">
    <source>
        <dbReference type="Proteomes" id="UP000245086"/>
    </source>
</evidence>
<dbReference type="NCBIfam" id="TIGR00328">
    <property type="entry name" value="flhB"/>
    <property type="match status" value="1"/>
</dbReference>
<evidence type="ECO:0000256" key="10">
    <source>
        <dbReference type="ARBA" id="ARBA00023136"/>
    </source>
</evidence>
<dbReference type="GO" id="GO:0009306">
    <property type="term" value="P:protein secretion"/>
    <property type="evidence" value="ECO:0007669"/>
    <property type="project" value="InterPro"/>
</dbReference>
<name>A0A2P2E8V9_9PROT</name>
<dbReference type="EMBL" id="BFBR01000003">
    <property type="protein sequence ID" value="GBF57507.1"/>
    <property type="molecule type" value="Genomic_DNA"/>
</dbReference>